<dbReference type="Proteomes" id="UP000253606">
    <property type="component" value="Chromosome"/>
</dbReference>
<organism evidence="1 2">
    <name type="scientific">Acidisarcina polymorpha</name>
    <dbReference type="NCBI Taxonomy" id="2211140"/>
    <lineage>
        <taxon>Bacteria</taxon>
        <taxon>Pseudomonadati</taxon>
        <taxon>Acidobacteriota</taxon>
        <taxon>Terriglobia</taxon>
        <taxon>Terriglobales</taxon>
        <taxon>Acidobacteriaceae</taxon>
        <taxon>Acidisarcina</taxon>
    </lineage>
</organism>
<dbReference type="AlphaFoldDB" id="A0A2Z5G8U0"/>
<proteinExistence type="predicted"/>
<accession>A0A2Z5G8U0</accession>
<gene>
    <name evidence="1" type="ORF">ACPOL_6305</name>
</gene>
<name>A0A2Z5G8U0_9BACT</name>
<reference evidence="1 2" key="1">
    <citation type="journal article" date="2018" name="Front. Microbiol.">
        <title>Hydrolytic Capabilities as a Key to Environmental Success: Chitinolytic and Cellulolytic Acidobacteria From Acidic Sub-arctic Soils and Boreal Peatlands.</title>
        <authorList>
            <person name="Belova S.E."/>
            <person name="Ravin N.V."/>
            <person name="Pankratov T.A."/>
            <person name="Rakitin A.L."/>
            <person name="Ivanova A.A."/>
            <person name="Beletsky A.V."/>
            <person name="Mardanov A.V."/>
            <person name="Sinninghe Damste J.S."/>
            <person name="Dedysh S.N."/>
        </authorList>
    </citation>
    <scope>NUCLEOTIDE SEQUENCE [LARGE SCALE GENOMIC DNA]</scope>
    <source>
        <strain evidence="1 2">SBC82</strain>
    </source>
</reference>
<dbReference type="KEGG" id="abas:ACPOL_6305"/>
<keyword evidence="2" id="KW-1185">Reference proteome</keyword>
<dbReference type="EMBL" id="CP030840">
    <property type="protein sequence ID" value="AXC15541.1"/>
    <property type="molecule type" value="Genomic_DNA"/>
</dbReference>
<sequence>MDAKPSGRLLTGHSSGGWPTLQLEINHLTSLEELGLQRRTQSTSTILSV</sequence>
<evidence type="ECO:0000313" key="1">
    <source>
        <dbReference type="EMBL" id="AXC15541.1"/>
    </source>
</evidence>
<protein>
    <submittedName>
        <fullName evidence="1">Uncharacterized protein</fullName>
    </submittedName>
</protein>
<evidence type="ECO:0000313" key="2">
    <source>
        <dbReference type="Proteomes" id="UP000253606"/>
    </source>
</evidence>